<feature type="region of interest" description="Disordered" evidence="1">
    <location>
        <begin position="24"/>
        <end position="49"/>
    </location>
</feature>
<evidence type="ECO:0000313" key="2">
    <source>
        <dbReference type="EMBL" id="CAB4343250.1"/>
    </source>
</evidence>
<accession>A0A6J5ZRN0</accession>
<organism evidence="2">
    <name type="scientific">freshwater metagenome</name>
    <dbReference type="NCBI Taxonomy" id="449393"/>
    <lineage>
        <taxon>unclassified sequences</taxon>
        <taxon>metagenomes</taxon>
        <taxon>ecological metagenomes</taxon>
    </lineage>
</organism>
<protein>
    <submittedName>
        <fullName evidence="2">Unannotated protein</fullName>
    </submittedName>
</protein>
<sequence length="49" mass="5185">MPMLKMSAPTMIAATAAMMSERRRERWRGGVGARGVDGRGSLASKAYGG</sequence>
<gene>
    <name evidence="2" type="ORF">UFOPK3331_01203</name>
</gene>
<proteinExistence type="predicted"/>
<name>A0A6J5ZRN0_9ZZZZ</name>
<evidence type="ECO:0000256" key="1">
    <source>
        <dbReference type="SAM" id="MobiDB-lite"/>
    </source>
</evidence>
<dbReference type="EMBL" id="CAESAL010000042">
    <property type="protein sequence ID" value="CAB4343250.1"/>
    <property type="molecule type" value="Genomic_DNA"/>
</dbReference>
<dbReference type="AlphaFoldDB" id="A0A6J5ZRN0"/>
<reference evidence="2" key="1">
    <citation type="submission" date="2020-05" db="EMBL/GenBank/DDBJ databases">
        <authorList>
            <person name="Chiriac C."/>
            <person name="Salcher M."/>
            <person name="Ghai R."/>
            <person name="Kavagutti S V."/>
        </authorList>
    </citation>
    <scope>NUCLEOTIDE SEQUENCE</scope>
</reference>